<dbReference type="Proteomes" id="UP000076722">
    <property type="component" value="Unassembled WGS sequence"/>
</dbReference>
<dbReference type="AlphaFoldDB" id="A0A164VPI9"/>
<gene>
    <name evidence="1" type="ORF">SISNIDRAFT_38483</name>
</gene>
<sequence>MTSMTRETGVWLHLAYPFALLPTTKGRLSPFVPSVSPFQRRKARVEELPCVQDSDVLAISKSSPKWHKAIRARRVLNLVARPQKMYPKKTNSLLLILYSTTRWFLSSPLLSFQ</sequence>
<evidence type="ECO:0000313" key="2">
    <source>
        <dbReference type="Proteomes" id="UP000076722"/>
    </source>
</evidence>
<dbReference type="EMBL" id="KV419404">
    <property type="protein sequence ID" value="KZS94339.1"/>
    <property type="molecule type" value="Genomic_DNA"/>
</dbReference>
<evidence type="ECO:0000313" key="1">
    <source>
        <dbReference type="EMBL" id="KZS94339.1"/>
    </source>
</evidence>
<name>A0A164VPI9_9AGAM</name>
<proteinExistence type="predicted"/>
<keyword evidence="2" id="KW-1185">Reference proteome</keyword>
<organism evidence="1 2">
    <name type="scientific">Sistotremastrum niveocremeum HHB9708</name>
    <dbReference type="NCBI Taxonomy" id="1314777"/>
    <lineage>
        <taxon>Eukaryota</taxon>
        <taxon>Fungi</taxon>
        <taxon>Dikarya</taxon>
        <taxon>Basidiomycota</taxon>
        <taxon>Agaricomycotina</taxon>
        <taxon>Agaricomycetes</taxon>
        <taxon>Sistotremastrales</taxon>
        <taxon>Sistotremastraceae</taxon>
        <taxon>Sertulicium</taxon>
        <taxon>Sertulicium niveocremeum</taxon>
    </lineage>
</organism>
<protein>
    <submittedName>
        <fullName evidence="1">Uncharacterized protein</fullName>
    </submittedName>
</protein>
<reference evidence="1 2" key="1">
    <citation type="journal article" date="2016" name="Mol. Biol. Evol.">
        <title>Comparative Genomics of Early-Diverging Mushroom-Forming Fungi Provides Insights into the Origins of Lignocellulose Decay Capabilities.</title>
        <authorList>
            <person name="Nagy L.G."/>
            <person name="Riley R."/>
            <person name="Tritt A."/>
            <person name="Adam C."/>
            <person name="Daum C."/>
            <person name="Floudas D."/>
            <person name="Sun H."/>
            <person name="Yadav J.S."/>
            <person name="Pangilinan J."/>
            <person name="Larsson K.H."/>
            <person name="Matsuura K."/>
            <person name="Barry K."/>
            <person name="Labutti K."/>
            <person name="Kuo R."/>
            <person name="Ohm R.A."/>
            <person name="Bhattacharya S.S."/>
            <person name="Shirouzu T."/>
            <person name="Yoshinaga Y."/>
            <person name="Martin F.M."/>
            <person name="Grigoriev I.V."/>
            <person name="Hibbett D.S."/>
        </authorList>
    </citation>
    <scope>NUCLEOTIDE SEQUENCE [LARGE SCALE GENOMIC DNA]</scope>
    <source>
        <strain evidence="1 2">HHB9708</strain>
    </source>
</reference>
<accession>A0A164VPI9</accession>